<dbReference type="InterPro" id="IPR003593">
    <property type="entry name" value="AAA+_ATPase"/>
</dbReference>
<evidence type="ECO:0000259" key="9">
    <source>
        <dbReference type="PROSITE" id="PS50929"/>
    </source>
</evidence>
<dbReference type="PROSITE" id="PS50893">
    <property type="entry name" value="ABC_TRANSPORTER_2"/>
    <property type="match status" value="1"/>
</dbReference>
<evidence type="ECO:0000313" key="10">
    <source>
        <dbReference type="EMBL" id="KRK71088.1"/>
    </source>
</evidence>
<dbReference type="SUPFAM" id="SSF90123">
    <property type="entry name" value="ABC transporter transmembrane region"/>
    <property type="match status" value="1"/>
</dbReference>
<dbReference type="Gene3D" id="3.40.50.300">
    <property type="entry name" value="P-loop containing nucleotide triphosphate hydrolases"/>
    <property type="match status" value="1"/>
</dbReference>
<keyword evidence="6 7" id="KW-0472">Membrane</keyword>
<comment type="subcellular location">
    <subcellularLocation>
        <location evidence="1">Cell membrane</location>
        <topology evidence="1">Multi-pass membrane protein</topology>
    </subcellularLocation>
</comment>
<dbReference type="EMBL" id="AZDJ01000030">
    <property type="protein sequence ID" value="KRK71088.1"/>
    <property type="molecule type" value="Genomic_DNA"/>
</dbReference>
<dbReference type="PATRIC" id="fig|1291734.4.peg.281"/>
<dbReference type="STRING" id="1291734.FD02_GL000273"/>
<dbReference type="Pfam" id="PF00005">
    <property type="entry name" value="ABC_tran"/>
    <property type="match status" value="1"/>
</dbReference>
<evidence type="ECO:0000256" key="1">
    <source>
        <dbReference type="ARBA" id="ARBA00004651"/>
    </source>
</evidence>
<sequence length="539" mass="58220">MLTQIRQLYGPHLKLLIGLLATGAITSLDGIVQPYVIGHFTDAMVARKLSFGLTLLGGWGLATLVIVAGSLGFAYTRGQLRQAINFDLRQRIAATAYAPAQTAVGTPHFTAMIFNEVKQIETGVTDSLAMILYCLLQGGLTLAFILGSNWQLGLLFVALGLVPGMIPHLTTNWLQRSTSDWQTANQQYTDLLEETLAARPLAHTYQLEQPLLSRLSTQLAHTEREYFKMNLHQSMAGNLVSLLYSLTFILPLAIGAWFIMQGHLTIGGLLTLNSAADRVTSPLISIVQYTNQLLAAKPLLMQIMQAPSNTLPPTIARTTDAALIQFSQVEFGYNQPLTTPLTFTIHSGERVLIRGASGSGKSTLLATLAGVLPSLGGELAFGLPNWQQHVAVVAQSPFLFHASLRFNLALGRPITDRELIDALTAVGLARFQTHLNLTLGTTQRPLSGGELKRLEVARAILAKRQVLLVDEGLSGLDAASATKLADLFLAFPGTLIEVEHHVSSDLINRYDRVIALAPKTEPKAANASDSVNASPVIQS</sequence>
<dbReference type="InterPro" id="IPR003439">
    <property type="entry name" value="ABC_transporter-like_ATP-bd"/>
</dbReference>
<evidence type="ECO:0000256" key="3">
    <source>
        <dbReference type="ARBA" id="ARBA00022741"/>
    </source>
</evidence>
<dbReference type="SUPFAM" id="SSF52540">
    <property type="entry name" value="P-loop containing nucleoside triphosphate hydrolases"/>
    <property type="match status" value="1"/>
</dbReference>
<dbReference type="OrthoDB" id="1672195at2"/>
<evidence type="ECO:0000256" key="2">
    <source>
        <dbReference type="ARBA" id="ARBA00022692"/>
    </source>
</evidence>
<keyword evidence="5 7" id="KW-1133">Transmembrane helix</keyword>
<organism evidence="10 11">
    <name type="scientific">Lacticaseibacillus nasuensis JCM 17158</name>
    <dbReference type="NCBI Taxonomy" id="1291734"/>
    <lineage>
        <taxon>Bacteria</taxon>
        <taxon>Bacillati</taxon>
        <taxon>Bacillota</taxon>
        <taxon>Bacilli</taxon>
        <taxon>Lactobacillales</taxon>
        <taxon>Lactobacillaceae</taxon>
        <taxon>Lacticaseibacillus</taxon>
    </lineage>
</organism>
<gene>
    <name evidence="10" type="ORF">FD02_GL000273</name>
</gene>
<dbReference type="SMART" id="SM00382">
    <property type="entry name" value="AAA"/>
    <property type="match status" value="1"/>
</dbReference>
<dbReference type="AlphaFoldDB" id="A0A0R1JI85"/>
<evidence type="ECO:0000313" key="11">
    <source>
        <dbReference type="Proteomes" id="UP000051804"/>
    </source>
</evidence>
<accession>A0A0R1JI85</accession>
<keyword evidence="4" id="KW-0067">ATP-binding</keyword>
<feature type="domain" description="ABC transmembrane type-1" evidence="9">
    <location>
        <begin position="17"/>
        <end position="295"/>
    </location>
</feature>
<dbReference type="GO" id="GO:0005886">
    <property type="term" value="C:plasma membrane"/>
    <property type="evidence" value="ECO:0007669"/>
    <property type="project" value="UniProtKB-SubCell"/>
</dbReference>
<feature type="transmembrane region" description="Helical" evidence="7">
    <location>
        <begin position="128"/>
        <end position="146"/>
    </location>
</feature>
<protein>
    <submittedName>
        <fullName evidence="10">Uncharacterized protein</fullName>
    </submittedName>
</protein>
<feature type="transmembrane region" description="Helical" evidence="7">
    <location>
        <begin position="152"/>
        <end position="170"/>
    </location>
</feature>
<evidence type="ECO:0000256" key="6">
    <source>
        <dbReference type="ARBA" id="ARBA00023136"/>
    </source>
</evidence>
<dbReference type="GO" id="GO:0016887">
    <property type="term" value="F:ATP hydrolysis activity"/>
    <property type="evidence" value="ECO:0007669"/>
    <property type="project" value="InterPro"/>
</dbReference>
<keyword evidence="2 7" id="KW-0812">Transmembrane</keyword>
<dbReference type="GO" id="GO:0140359">
    <property type="term" value="F:ABC-type transporter activity"/>
    <property type="evidence" value="ECO:0007669"/>
    <property type="project" value="InterPro"/>
</dbReference>
<evidence type="ECO:0000256" key="5">
    <source>
        <dbReference type="ARBA" id="ARBA00022989"/>
    </source>
</evidence>
<dbReference type="RefSeq" id="WP_056951803.1">
    <property type="nucleotide sequence ID" value="NZ_AZDJ01000030.1"/>
</dbReference>
<feature type="domain" description="ABC transporter" evidence="8">
    <location>
        <begin position="316"/>
        <end position="539"/>
    </location>
</feature>
<feature type="transmembrane region" description="Helical" evidence="7">
    <location>
        <begin position="49"/>
        <end position="75"/>
    </location>
</feature>
<feature type="transmembrane region" description="Helical" evidence="7">
    <location>
        <begin position="12"/>
        <end position="37"/>
    </location>
</feature>
<dbReference type="InterPro" id="IPR039421">
    <property type="entry name" value="Type_1_exporter"/>
</dbReference>
<feature type="transmembrane region" description="Helical" evidence="7">
    <location>
        <begin position="239"/>
        <end position="260"/>
    </location>
</feature>
<dbReference type="GO" id="GO:0034040">
    <property type="term" value="F:ATPase-coupled lipid transmembrane transporter activity"/>
    <property type="evidence" value="ECO:0007669"/>
    <property type="project" value="TreeGrafter"/>
</dbReference>
<dbReference type="GO" id="GO:0005524">
    <property type="term" value="F:ATP binding"/>
    <property type="evidence" value="ECO:0007669"/>
    <property type="project" value="UniProtKB-KW"/>
</dbReference>
<name>A0A0R1JI85_9LACO</name>
<keyword evidence="3" id="KW-0547">Nucleotide-binding</keyword>
<dbReference type="PROSITE" id="PS00211">
    <property type="entry name" value="ABC_TRANSPORTER_1"/>
    <property type="match status" value="1"/>
</dbReference>
<evidence type="ECO:0000259" key="8">
    <source>
        <dbReference type="PROSITE" id="PS50893"/>
    </source>
</evidence>
<comment type="caution">
    <text evidence="10">The sequence shown here is derived from an EMBL/GenBank/DDBJ whole genome shotgun (WGS) entry which is preliminary data.</text>
</comment>
<dbReference type="InterPro" id="IPR036640">
    <property type="entry name" value="ABC1_TM_sf"/>
</dbReference>
<dbReference type="Pfam" id="PF00664">
    <property type="entry name" value="ABC_membrane"/>
    <property type="match status" value="1"/>
</dbReference>
<reference evidence="10 11" key="1">
    <citation type="journal article" date="2015" name="Genome Announc.">
        <title>Expanding the biotechnology potential of lactobacilli through comparative genomics of 213 strains and associated genera.</title>
        <authorList>
            <person name="Sun Z."/>
            <person name="Harris H.M."/>
            <person name="McCann A."/>
            <person name="Guo C."/>
            <person name="Argimon S."/>
            <person name="Zhang W."/>
            <person name="Yang X."/>
            <person name="Jeffery I.B."/>
            <person name="Cooney J.C."/>
            <person name="Kagawa T.F."/>
            <person name="Liu W."/>
            <person name="Song Y."/>
            <person name="Salvetti E."/>
            <person name="Wrobel A."/>
            <person name="Rasinkangas P."/>
            <person name="Parkhill J."/>
            <person name="Rea M.C."/>
            <person name="O'Sullivan O."/>
            <person name="Ritari J."/>
            <person name="Douillard F.P."/>
            <person name="Paul Ross R."/>
            <person name="Yang R."/>
            <person name="Briner A.E."/>
            <person name="Felis G.E."/>
            <person name="de Vos W.M."/>
            <person name="Barrangou R."/>
            <person name="Klaenhammer T.R."/>
            <person name="Caufield P.W."/>
            <person name="Cui Y."/>
            <person name="Zhang H."/>
            <person name="O'Toole P.W."/>
        </authorList>
    </citation>
    <scope>NUCLEOTIDE SEQUENCE [LARGE SCALE GENOMIC DNA]</scope>
    <source>
        <strain evidence="10 11">JCM 17158</strain>
    </source>
</reference>
<dbReference type="PANTHER" id="PTHR24221">
    <property type="entry name" value="ATP-BINDING CASSETTE SUB-FAMILY B"/>
    <property type="match status" value="1"/>
</dbReference>
<dbReference type="PANTHER" id="PTHR24221:SF654">
    <property type="entry name" value="ATP-BINDING CASSETTE SUB-FAMILY B MEMBER 6"/>
    <property type="match status" value="1"/>
</dbReference>
<evidence type="ECO:0000256" key="7">
    <source>
        <dbReference type="SAM" id="Phobius"/>
    </source>
</evidence>
<dbReference type="PROSITE" id="PS50929">
    <property type="entry name" value="ABC_TM1F"/>
    <property type="match status" value="1"/>
</dbReference>
<keyword evidence="11" id="KW-1185">Reference proteome</keyword>
<dbReference type="InterPro" id="IPR017871">
    <property type="entry name" value="ABC_transporter-like_CS"/>
</dbReference>
<dbReference type="Gene3D" id="1.20.1560.10">
    <property type="entry name" value="ABC transporter type 1, transmembrane domain"/>
    <property type="match status" value="1"/>
</dbReference>
<dbReference type="InterPro" id="IPR027417">
    <property type="entry name" value="P-loop_NTPase"/>
</dbReference>
<dbReference type="InterPro" id="IPR011527">
    <property type="entry name" value="ABC1_TM_dom"/>
</dbReference>
<proteinExistence type="predicted"/>
<dbReference type="Proteomes" id="UP000051804">
    <property type="component" value="Unassembled WGS sequence"/>
</dbReference>
<evidence type="ECO:0000256" key="4">
    <source>
        <dbReference type="ARBA" id="ARBA00022840"/>
    </source>
</evidence>